<evidence type="ECO:0000313" key="4">
    <source>
        <dbReference type="Proteomes" id="UP000092584"/>
    </source>
</evidence>
<evidence type="ECO:0000256" key="2">
    <source>
        <dbReference type="SAM" id="Phobius"/>
    </source>
</evidence>
<feature type="region of interest" description="Disordered" evidence="1">
    <location>
        <begin position="829"/>
        <end position="855"/>
    </location>
</feature>
<dbReference type="AlphaFoldDB" id="A0A1B8U0L2"/>
<dbReference type="PANTHER" id="PTHR30441">
    <property type="entry name" value="DUF748 DOMAIN-CONTAINING PROTEIN"/>
    <property type="match status" value="1"/>
</dbReference>
<feature type="transmembrane region" description="Helical" evidence="2">
    <location>
        <begin position="14"/>
        <end position="36"/>
    </location>
</feature>
<gene>
    <name evidence="3" type="ORF">LPB3_03485</name>
</gene>
<dbReference type="GO" id="GO:0090313">
    <property type="term" value="P:regulation of protein targeting to membrane"/>
    <property type="evidence" value="ECO:0007669"/>
    <property type="project" value="TreeGrafter"/>
</dbReference>
<proteinExistence type="predicted"/>
<dbReference type="GO" id="GO:0005886">
    <property type="term" value="C:plasma membrane"/>
    <property type="evidence" value="ECO:0007669"/>
    <property type="project" value="TreeGrafter"/>
</dbReference>
<accession>A0A1B8U0L2</accession>
<reference evidence="4" key="1">
    <citation type="submission" date="2016-02" db="EMBL/GenBank/DDBJ databases">
        <authorList>
            <person name="Shin S.-K."/>
            <person name="Yi H."/>
            <person name="Kim E."/>
        </authorList>
    </citation>
    <scope>NUCLEOTIDE SEQUENCE [LARGE SCALE GENOMIC DNA]</scope>
    <source>
        <strain evidence="4">LPB0003</strain>
    </source>
</reference>
<dbReference type="OrthoDB" id="596403at2"/>
<dbReference type="PANTHER" id="PTHR30441:SF8">
    <property type="entry name" value="DUF748 DOMAIN-CONTAINING PROTEIN"/>
    <property type="match status" value="1"/>
</dbReference>
<dbReference type="InterPro" id="IPR052894">
    <property type="entry name" value="AsmA-related"/>
</dbReference>
<dbReference type="Proteomes" id="UP000092584">
    <property type="component" value="Unassembled WGS sequence"/>
</dbReference>
<dbReference type="STRING" id="1774273.LPB03_01625"/>
<comment type="caution">
    <text evidence="3">The sequence shown here is derived from an EMBL/GenBank/DDBJ whole genome shotgun (WGS) entry which is preliminary data.</text>
</comment>
<dbReference type="KEGG" id="pob:LPB03_01625"/>
<evidence type="ECO:0000256" key="1">
    <source>
        <dbReference type="SAM" id="MobiDB-lite"/>
    </source>
</evidence>
<sequence length="876" mass="96083">MTTEKNKKSIGKRILKWVVSIFLILIIALVSIPFLFKDKIVQMVTNTVNNNINATVTFKETDLSLFTNFPLASLTVSDIAVTNKAPFLGDTLYSAKELSFSMKITELLKKADEVIELKSIATKNGQVNIIFNEKNVGNYDIAIAKEETNTTTTNNSFSFDIQEYELENMKFVYLDRSTNLKLHLNDINHIGKGNFAQDILDLDTKSTANLSLDVDSVNYLSNVAISLDAVLGIDLKNSKYTFKDNTGFINQLPLEFDGFIQLVDENQLYDINFKTPTSEFKNLLALLPKQYSGNLDAIKTEGNFDLKGSVNGILSTERIPAFDITFSSKNAMFKYDDLPKAVKNINIDAQIINKTGNTDDTYVNVNQLNFKIDEDAFSANGNIANLTTNPKVNLAAKGNINLANINKAYPLKLEQELAGILKADVTTSFDMNAIEKGNYQNIKNTGTIAVSDFKYDGKDVANPFYITKTAITFNTNTIKLNEFDAKTGSSDIAIDGNLNNFYGFLFNDEVLKGNFNLKSNTFKVSDFLAESSAEEQTTKTSALKIPAFLDCTFNADAKKVVYDNINLSNVSGVIYVKDEAVNLKNLKSDVFGGKIGFDGNVSTKGNTSTFALDLKLDKINITESFSALDMLKAIAPIASTIGGNINSTISLSGNLNEDMTPNLKTITGELFGKLLDPKLNTSNSKVLSLLGSKVSFLDPNQLNLDGINAFLSFDNGIVNIKPIPLKYKDVGIEISGNHSFDNVMNYNVVFDVPVKYLGTEVTNLIAKLNPKDAAEIKSIPVKANLTGSFTSPTIATNIQDATASLVKNLVERQKQSLINSGKDKLTDLLGLGKDKKDSTNTATPPTNKDATKDKIKDVLGGLFGNKKKDTVKKENQ</sequence>
<evidence type="ECO:0000313" key="3">
    <source>
        <dbReference type="EMBL" id="OBY65438.1"/>
    </source>
</evidence>
<feature type="compositionally biased region" description="Polar residues" evidence="1">
    <location>
        <begin position="839"/>
        <end position="848"/>
    </location>
</feature>
<protein>
    <submittedName>
        <fullName evidence="3">Uncharacterized protein</fullName>
    </submittedName>
</protein>
<name>A0A1B8U0L2_9FLAO</name>
<dbReference type="EMBL" id="LSFM01000018">
    <property type="protein sequence ID" value="OBY65438.1"/>
    <property type="molecule type" value="Genomic_DNA"/>
</dbReference>
<keyword evidence="4" id="KW-1185">Reference proteome</keyword>
<keyword evidence="2" id="KW-0472">Membrane</keyword>
<organism evidence="3 4">
    <name type="scientific">Polaribacter vadi</name>
    <dbReference type="NCBI Taxonomy" id="1774273"/>
    <lineage>
        <taxon>Bacteria</taxon>
        <taxon>Pseudomonadati</taxon>
        <taxon>Bacteroidota</taxon>
        <taxon>Flavobacteriia</taxon>
        <taxon>Flavobacteriales</taxon>
        <taxon>Flavobacteriaceae</taxon>
    </lineage>
</organism>
<feature type="compositionally biased region" description="Basic and acidic residues" evidence="1">
    <location>
        <begin position="829"/>
        <end position="838"/>
    </location>
</feature>
<keyword evidence="2" id="KW-1133">Transmembrane helix</keyword>
<dbReference type="RefSeq" id="WP_065318216.1">
    <property type="nucleotide sequence ID" value="NZ_CP017477.1"/>
</dbReference>
<keyword evidence="2" id="KW-0812">Transmembrane</keyword>